<dbReference type="Pfam" id="PF02743">
    <property type="entry name" value="dCache_1"/>
    <property type="match status" value="1"/>
</dbReference>
<protein>
    <submittedName>
        <fullName evidence="11">Methyl-accepting chemotaxis protein</fullName>
    </submittedName>
</protein>
<keyword evidence="12" id="KW-1185">Reference proteome</keyword>
<proteinExistence type="predicted"/>
<evidence type="ECO:0000256" key="3">
    <source>
        <dbReference type="ARBA" id="ARBA00022500"/>
    </source>
</evidence>
<gene>
    <name evidence="11" type="ORF">BBG48_000405</name>
</gene>
<sequence length="725" mass="80227">MLYNSLINERKIIFAELKRILLLHERRAMRFTGVSKNRKSFKSLMMFVMVLCVIVPMFVSATINYRLSLRANIYQYDKMTTSEILKVDGLIRTYFSSILNTSNSYSKNEILQNLDDSITTYIDKTANTSDGKVKMDIDKATGHEKEIWNYFKQIVDNNPDIFSLTVGVEKNGGIIMYPESDRTPGYDSRQRQWYKTGKNSAVDTSMTDVYISSNGKKSIEMVSRIYDKAGTFTGVMTGSVVLDTITDIIEHENIGNTGKIIVVDKKGIIVSDPIDKSRESKNIEALGIKQLNDINNISYENTIIVDGKIFRPVKSLSQDLGFTYIGVMDESEVYGEVNRNTVPVIVLTVITVIFSAILAMIFSKKLTSPILEVSHELELIGNGDFVYREFKNDSNEQTSEIHSMMNSILSMKTKLSDVIRNISEHSQNTAATAQQLTATAQSTSDSANEVETAVNNIAQGATSQAEDTQSAAESINKSGNELKKMLSIIKTLENSVKLIDDKKNEGNTSIKELIEATNESSKYVQRISGIIMKTSNSAEAISKASEMIESISDRTNLLALNAAIEAARAGEAGRGFSVVAEEIRKLAEQSAGFTEEIRKVIEDLKTKSDAAVSEIDVVGEIVQRQIKKLEETSSKFGEIAKEVDNSKSIVRKLDDSSKNIENENDNVTKVVQNLSAIAQENAATTQEASASVDTQTQSISEISKASENLAQIAMDLQSEISKFVL</sequence>
<keyword evidence="5 9" id="KW-1133">Transmembrane helix</keyword>
<dbReference type="PANTHER" id="PTHR32089">
    <property type="entry name" value="METHYL-ACCEPTING CHEMOTAXIS PROTEIN MCPB"/>
    <property type="match status" value="1"/>
</dbReference>
<evidence type="ECO:0000256" key="5">
    <source>
        <dbReference type="ARBA" id="ARBA00022989"/>
    </source>
</evidence>
<evidence type="ECO:0000313" key="12">
    <source>
        <dbReference type="Proteomes" id="UP000093352"/>
    </source>
</evidence>
<dbReference type="EMBL" id="MBEW02000001">
    <property type="protein sequence ID" value="RDY22213.1"/>
    <property type="molecule type" value="Genomic_DNA"/>
</dbReference>
<evidence type="ECO:0000256" key="1">
    <source>
        <dbReference type="ARBA" id="ARBA00004651"/>
    </source>
</evidence>
<keyword evidence="4 9" id="KW-0812">Transmembrane</keyword>
<evidence type="ECO:0000313" key="11">
    <source>
        <dbReference type="EMBL" id="RDY22213.1"/>
    </source>
</evidence>
<dbReference type="InterPro" id="IPR033479">
    <property type="entry name" value="dCache_1"/>
</dbReference>
<evidence type="ECO:0000256" key="7">
    <source>
        <dbReference type="ARBA" id="ARBA00023224"/>
    </source>
</evidence>
<dbReference type="PROSITE" id="PS50111">
    <property type="entry name" value="CHEMOTAXIS_TRANSDUC_2"/>
    <property type="match status" value="1"/>
</dbReference>
<feature type="domain" description="Methyl-accepting transducer" evidence="10">
    <location>
        <begin position="439"/>
        <end position="696"/>
    </location>
</feature>
<dbReference type="InterPro" id="IPR004089">
    <property type="entry name" value="MCPsignal_dom"/>
</dbReference>
<evidence type="ECO:0000256" key="9">
    <source>
        <dbReference type="SAM" id="Phobius"/>
    </source>
</evidence>
<evidence type="ECO:0000256" key="2">
    <source>
        <dbReference type="ARBA" id="ARBA00022475"/>
    </source>
</evidence>
<dbReference type="CDD" id="cd18773">
    <property type="entry name" value="PDC1_HK_sensor"/>
    <property type="match status" value="1"/>
</dbReference>
<dbReference type="GO" id="GO:0006935">
    <property type="term" value="P:chemotaxis"/>
    <property type="evidence" value="ECO:0007669"/>
    <property type="project" value="UniProtKB-KW"/>
</dbReference>
<name>A0A371IP02_9FIRM</name>
<evidence type="ECO:0000259" key="10">
    <source>
        <dbReference type="PROSITE" id="PS50111"/>
    </source>
</evidence>
<accession>A0A371IP02</accession>
<dbReference type="Pfam" id="PF00015">
    <property type="entry name" value="MCPsignal"/>
    <property type="match status" value="1"/>
</dbReference>
<comment type="caution">
    <text evidence="11">The sequence shown here is derived from an EMBL/GenBank/DDBJ whole genome shotgun (WGS) entry which is preliminary data.</text>
</comment>
<keyword evidence="6 9" id="KW-0472">Membrane</keyword>
<dbReference type="GO" id="GO:0007165">
    <property type="term" value="P:signal transduction"/>
    <property type="evidence" value="ECO:0007669"/>
    <property type="project" value="UniProtKB-KW"/>
</dbReference>
<dbReference type="AlphaFoldDB" id="A0A371IP02"/>
<evidence type="ECO:0000256" key="8">
    <source>
        <dbReference type="PROSITE-ProRule" id="PRU00284"/>
    </source>
</evidence>
<evidence type="ECO:0000256" key="4">
    <source>
        <dbReference type="ARBA" id="ARBA00022692"/>
    </source>
</evidence>
<dbReference type="SUPFAM" id="SSF58104">
    <property type="entry name" value="Methyl-accepting chemotaxis protein (MCP) signaling domain"/>
    <property type="match status" value="1"/>
</dbReference>
<reference evidence="11 12" key="1">
    <citation type="journal article" date="2016" name="Genome Announc.">
        <title>Draft Genome Sequence of Criibacterium bergeronii gen. nov., sp. nov., Strain CCRI-22567T, Isolated from a Vaginal Sample from a Woman with Bacterial Vaginosis.</title>
        <authorList>
            <person name="Maheux A.F."/>
            <person name="Berube E."/>
            <person name="Boudreau D.K."/>
            <person name="Raymond F."/>
            <person name="Corbeil J."/>
            <person name="Roy P.H."/>
            <person name="Boissinot M."/>
            <person name="Omar R.F."/>
        </authorList>
    </citation>
    <scope>NUCLEOTIDE SEQUENCE [LARGE SCALE GENOMIC DNA]</scope>
    <source>
        <strain evidence="11 12">CCRI-22567</strain>
    </source>
</reference>
<keyword evidence="3" id="KW-0145">Chemotaxis</keyword>
<comment type="subcellular location">
    <subcellularLocation>
        <location evidence="1">Cell membrane</location>
        <topology evidence="1">Multi-pass membrane protein</topology>
    </subcellularLocation>
</comment>
<dbReference type="Gene3D" id="1.10.287.950">
    <property type="entry name" value="Methyl-accepting chemotaxis protein"/>
    <property type="match status" value="1"/>
</dbReference>
<feature type="transmembrane region" description="Helical" evidence="9">
    <location>
        <begin position="44"/>
        <end position="65"/>
    </location>
</feature>
<dbReference type="PANTHER" id="PTHR32089:SF112">
    <property type="entry name" value="LYSOZYME-LIKE PROTEIN-RELATED"/>
    <property type="match status" value="1"/>
</dbReference>
<keyword evidence="2" id="KW-1003">Cell membrane</keyword>
<organism evidence="11 12">
    <name type="scientific">Criibacterium bergeronii</name>
    <dbReference type="NCBI Taxonomy" id="1871336"/>
    <lineage>
        <taxon>Bacteria</taxon>
        <taxon>Bacillati</taxon>
        <taxon>Bacillota</taxon>
        <taxon>Clostridia</taxon>
        <taxon>Peptostreptococcales</taxon>
        <taxon>Filifactoraceae</taxon>
        <taxon>Criibacterium</taxon>
    </lineage>
</organism>
<dbReference type="Proteomes" id="UP000093352">
    <property type="component" value="Unassembled WGS sequence"/>
</dbReference>
<evidence type="ECO:0000256" key="6">
    <source>
        <dbReference type="ARBA" id="ARBA00023136"/>
    </source>
</evidence>
<dbReference type="STRING" id="1871336.BBG48_00700"/>
<dbReference type="SMART" id="SM00283">
    <property type="entry name" value="MA"/>
    <property type="match status" value="1"/>
</dbReference>
<dbReference type="GO" id="GO:0005886">
    <property type="term" value="C:plasma membrane"/>
    <property type="evidence" value="ECO:0007669"/>
    <property type="project" value="UniProtKB-SubCell"/>
</dbReference>
<keyword evidence="7 8" id="KW-0807">Transducer</keyword>
<dbReference type="Gene3D" id="3.30.450.20">
    <property type="entry name" value="PAS domain"/>
    <property type="match status" value="1"/>
</dbReference>
<dbReference type="Gene3D" id="6.10.340.10">
    <property type="match status" value="1"/>
</dbReference>
<feature type="transmembrane region" description="Helical" evidence="9">
    <location>
        <begin position="342"/>
        <end position="362"/>
    </location>
</feature>